<dbReference type="Proteomes" id="UP000658514">
    <property type="component" value="Unassembled WGS sequence"/>
</dbReference>
<sequence length="464" mass="53698">MVAKKHLNRAGIDRASKYWLLISINSFARSCCHELMQNKAFFLQQFSGVLEQENIPDRDIQRQLIQLYRHDGNLQELALGCLRCFISHEFKAICEGLTSQFGKTHDFTLEEMLPLVLDGDRRNANHAQSLTMKILETFDPEKSNLSTWTNRILKSDRTVKQFLLEHGIEQVTDWMILNYTTPGNLARILSNYQRTQIEIDRAIQLLNSYHQIYRTHLLQIRKNGAKTRYPEPTWKQLQQIANLYQEITAPEEIRECLQNLAQLIRAERIRAKQGLPRLTPLVDDNQIFIPEISEEPLAFLAKYHQNFEQCLISAAFLVIRARFDYLQGKKTPKSLQKAEKYIQALHLFHCCGVSMTEIAQQLDLTDQPEVSRLLALKNLRIDIGRNTLSCLLECVNDIAQTYVHPSQILELDSKIKAILDEEIQAVMEKARIDASTGAKQLIHNQLAKAICEYLCTRIEIRKRT</sequence>
<name>A0ABR8AKE4_9CYAN</name>
<reference evidence="1 2" key="1">
    <citation type="journal article" date="2020" name="ISME J.">
        <title>Comparative genomics reveals insights into cyanobacterial evolution and habitat adaptation.</title>
        <authorList>
            <person name="Chen M.Y."/>
            <person name="Teng W.K."/>
            <person name="Zhao L."/>
            <person name="Hu C.X."/>
            <person name="Zhou Y.K."/>
            <person name="Han B.P."/>
            <person name="Song L.R."/>
            <person name="Shu W.S."/>
        </authorList>
    </citation>
    <scope>NUCLEOTIDE SEQUENCE [LARGE SCALE GENOMIC DNA]</scope>
    <source>
        <strain evidence="1 2">FACHB-288</strain>
    </source>
</reference>
<comment type="caution">
    <text evidence="1">The sequence shown here is derived from an EMBL/GenBank/DDBJ whole genome shotgun (WGS) entry which is preliminary data.</text>
</comment>
<gene>
    <name evidence="1" type="ORF">H6G24_33640</name>
</gene>
<protein>
    <submittedName>
        <fullName evidence="1">Uncharacterized protein</fullName>
    </submittedName>
</protein>
<dbReference type="EMBL" id="JACJQH010000085">
    <property type="protein sequence ID" value="MBD2200354.1"/>
    <property type="molecule type" value="Genomic_DNA"/>
</dbReference>
<keyword evidence="2" id="KW-1185">Reference proteome</keyword>
<organism evidence="1 2">
    <name type="scientific">Calothrix parietina FACHB-288</name>
    <dbReference type="NCBI Taxonomy" id="2692896"/>
    <lineage>
        <taxon>Bacteria</taxon>
        <taxon>Bacillati</taxon>
        <taxon>Cyanobacteriota</taxon>
        <taxon>Cyanophyceae</taxon>
        <taxon>Nostocales</taxon>
        <taxon>Calotrichaceae</taxon>
        <taxon>Calothrix</taxon>
    </lineage>
</organism>
<evidence type="ECO:0000313" key="1">
    <source>
        <dbReference type="EMBL" id="MBD2200354.1"/>
    </source>
</evidence>
<accession>A0ABR8AKE4</accession>
<evidence type="ECO:0000313" key="2">
    <source>
        <dbReference type="Proteomes" id="UP000658514"/>
    </source>
</evidence>
<dbReference type="RefSeq" id="WP_190550461.1">
    <property type="nucleotide sequence ID" value="NZ_CAWPNO010000123.1"/>
</dbReference>
<proteinExistence type="predicted"/>